<accession>A0A224XBP1</accession>
<organism evidence="4 5">
    <name type="scientific">Pseudolactococcus reticulitermitis</name>
    <dbReference type="NCBI Taxonomy" id="2025039"/>
    <lineage>
        <taxon>Bacteria</taxon>
        <taxon>Bacillati</taxon>
        <taxon>Bacillota</taxon>
        <taxon>Bacilli</taxon>
        <taxon>Lactobacillales</taxon>
        <taxon>Streptococcaceae</taxon>
        <taxon>Pseudolactococcus</taxon>
    </lineage>
</organism>
<keyword evidence="2" id="KW-1133">Transmembrane helix</keyword>
<dbReference type="AlphaFoldDB" id="A0A224XBP1"/>
<dbReference type="InterPro" id="IPR001466">
    <property type="entry name" value="Beta-lactam-related"/>
</dbReference>
<keyword evidence="2" id="KW-0472">Membrane</keyword>
<reference evidence="5" key="1">
    <citation type="submission" date="2017-08" db="EMBL/GenBank/DDBJ databases">
        <title>Draft genome sequence of Lactococcus sp. strain Rs-Y01, isolated from the gut of the lower termite Reticulitermes speratus.</title>
        <authorList>
            <person name="Ohkuma M."/>
            <person name="Yuki M."/>
        </authorList>
    </citation>
    <scope>NUCLEOTIDE SEQUENCE [LARGE SCALE GENOMIC DNA]</scope>
    <source>
        <strain evidence="5">Rs-Y01</strain>
    </source>
</reference>
<dbReference type="Gene3D" id="3.40.710.10">
    <property type="entry name" value="DD-peptidase/beta-lactamase superfamily"/>
    <property type="match status" value="1"/>
</dbReference>
<evidence type="ECO:0000256" key="2">
    <source>
        <dbReference type="SAM" id="Phobius"/>
    </source>
</evidence>
<keyword evidence="1" id="KW-0378">Hydrolase</keyword>
<dbReference type="SUPFAM" id="SSF56601">
    <property type="entry name" value="beta-lactamase/transpeptidase-like"/>
    <property type="match status" value="1"/>
</dbReference>
<protein>
    <recommendedName>
        <fullName evidence="3">Beta-lactamase-related domain-containing protein</fullName>
    </recommendedName>
</protein>
<evidence type="ECO:0000256" key="1">
    <source>
        <dbReference type="ARBA" id="ARBA00022801"/>
    </source>
</evidence>
<dbReference type="InterPro" id="IPR050789">
    <property type="entry name" value="Diverse_Enzym_Activities"/>
</dbReference>
<name>A0A224XBP1_9LACT</name>
<dbReference type="RefSeq" id="WP_432205763.1">
    <property type="nucleotide sequence ID" value="NZ_BEDT01000001.1"/>
</dbReference>
<proteinExistence type="predicted"/>
<keyword evidence="2" id="KW-0812">Transmembrane</keyword>
<dbReference type="Pfam" id="PF00144">
    <property type="entry name" value="Beta-lactamase"/>
    <property type="match status" value="1"/>
</dbReference>
<dbReference type="EMBL" id="BEDT01000001">
    <property type="protein sequence ID" value="GAX47063.1"/>
    <property type="molecule type" value="Genomic_DNA"/>
</dbReference>
<feature type="transmembrane region" description="Helical" evidence="2">
    <location>
        <begin position="12"/>
        <end position="30"/>
    </location>
</feature>
<sequence>MIDAMPDNPFELVAAYVASGIFPGASFALVNGSAIQKYVKGYNRLKPEPVLLEADMAYDLASVSKVVGTGTLMINLILSGEIGLDDLLMMHYPEFQGPGRELLTIRQLLTHTSGIDPFIKNRNRLAYTELREALNHVTVTADKSFHYSDVNFILLGFMLEAIYHQDLADILQVQVFTPFNMQHTGFVAPDSTVATAWDLPKGVVHDPKAQVFGRHTGSAGLFSDLDDLIAFAQAYFANPAYLTLLQDYAQADKPRSLAWDLVGLKGTRQTRMGQWLLHTGYTGTFILLN</sequence>
<evidence type="ECO:0000259" key="3">
    <source>
        <dbReference type="Pfam" id="PF00144"/>
    </source>
</evidence>
<feature type="domain" description="Beta-lactamase-related" evidence="3">
    <location>
        <begin position="12"/>
        <end position="288"/>
    </location>
</feature>
<keyword evidence="5" id="KW-1185">Reference proteome</keyword>
<dbReference type="PANTHER" id="PTHR43283:SF11">
    <property type="entry name" value="BETA-LACTAMASE-RELATED DOMAIN-CONTAINING PROTEIN"/>
    <property type="match status" value="1"/>
</dbReference>
<dbReference type="PANTHER" id="PTHR43283">
    <property type="entry name" value="BETA-LACTAMASE-RELATED"/>
    <property type="match status" value="1"/>
</dbReference>
<comment type="caution">
    <text evidence="4">The sequence shown here is derived from an EMBL/GenBank/DDBJ whole genome shotgun (WGS) entry which is preliminary data.</text>
</comment>
<evidence type="ECO:0000313" key="4">
    <source>
        <dbReference type="EMBL" id="GAX47063.1"/>
    </source>
</evidence>
<dbReference type="Proteomes" id="UP000218689">
    <property type="component" value="Unassembled WGS sequence"/>
</dbReference>
<gene>
    <name evidence="4" type="ORF">RsY01_644</name>
</gene>
<dbReference type="InterPro" id="IPR012338">
    <property type="entry name" value="Beta-lactam/transpept-like"/>
</dbReference>
<evidence type="ECO:0000313" key="5">
    <source>
        <dbReference type="Proteomes" id="UP000218689"/>
    </source>
</evidence>
<dbReference type="GO" id="GO:0016787">
    <property type="term" value="F:hydrolase activity"/>
    <property type="evidence" value="ECO:0007669"/>
    <property type="project" value="UniProtKB-KW"/>
</dbReference>